<feature type="transmembrane region" description="Helical" evidence="6">
    <location>
        <begin position="281"/>
        <end position="298"/>
    </location>
</feature>
<keyword evidence="4 6" id="KW-1133">Transmembrane helix</keyword>
<evidence type="ECO:0000256" key="5">
    <source>
        <dbReference type="ARBA" id="ARBA00023136"/>
    </source>
</evidence>
<evidence type="ECO:0000256" key="6">
    <source>
        <dbReference type="SAM" id="Phobius"/>
    </source>
</evidence>
<evidence type="ECO:0000256" key="4">
    <source>
        <dbReference type="ARBA" id="ARBA00022989"/>
    </source>
</evidence>
<dbReference type="Gene3D" id="1.10.3730.20">
    <property type="match status" value="1"/>
</dbReference>
<feature type="domain" description="EamA" evidence="7">
    <location>
        <begin position="5"/>
        <end position="147"/>
    </location>
</feature>
<comment type="subcellular location">
    <subcellularLocation>
        <location evidence="1">Cell membrane</location>
        <topology evidence="1">Multi-pass membrane protein</topology>
    </subcellularLocation>
</comment>
<sequence>MPFSAGAVLAFTAAAFFSMKAIFVKLAYLGQIDAGLPTDAVTVLALRMLFSLPILVVAGFWSSRRHQHRLTRKDWIAVLFLGIVGYYLSSLLDFMGLQYITAGLERLILFLYPTVVAIISFFVFKKPIGRTGIAALVLSYIGIALASVHDVRTSGDAHAVLIGGGLIFACTITYAIYLVGQGEVVGRIGATRFAALATTVAAACVLIQFAIQNPPASLLTQPFPVYLHSGLMALVSTILPIFMTAKAIQMIGAAKVSLIGAVGPVATIFFGWLLLNETVSVQQMIGAALVLSGVILVARKASPKPVVPAVVQAAPAGE</sequence>
<keyword evidence="2" id="KW-1003">Cell membrane</keyword>
<feature type="transmembrane region" description="Helical" evidence="6">
    <location>
        <begin position="75"/>
        <end position="101"/>
    </location>
</feature>
<feature type="transmembrane region" description="Helical" evidence="6">
    <location>
        <begin position="256"/>
        <end position="275"/>
    </location>
</feature>
<dbReference type="Pfam" id="PF00892">
    <property type="entry name" value="EamA"/>
    <property type="match status" value="2"/>
</dbReference>
<evidence type="ECO:0000256" key="1">
    <source>
        <dbReference type="ARBA" id="ARBA00004651"/>
    </source>
</evidence>
<evidence type="ECO:0000313" key="9">
    <source>
        <dbReference type="Proteomes" id="UP001230156"/>
    </source>
</evidence>
<feature type="transmembrane region" description="Helical" evidence="6">
    <location>
        <begin position="192"/>
        <end position="211"/>
    </location>
</feature>
<dbReference type="InterPro" id="IPR000620">
    <property type="entry name" value="EamA_dom"/>
</dbReference>
<evidence type="ECO:0000256" key="3">
    <source>
        <dbReference type="ARBA" id="ARBA00022692"/>
    </source>
</evidence>
<dbReference type="PANTHER" id="PTHR32322">
    <property type="entry name" value="INNER MEMBRANE TRANSPORTER"/>
    <property type="match status" value="1"/>
</dbReference>
<feature type="transmembrane region" description="Helical" evidence="6">
    <location>
        <begin position="131"/>
        <end position="148"/>
    </location>
</feature>
<dbReference type="RefSeq" id="WP_379954027.1">
    <property type="nucleotide sequence ID" value="NZ_JAUYVI010000001.1"/>
</dbReference>
<protein>
    <submittedName>
        <fullName evidence="8">DMT family transporter</fullName>
    </submittedName>
</protein>
<dbReference type="InterPro" id="IPR037185">
    <property type="entry name" value="EmrE-like"/>
</dbReference>
<dbReference type="SUPFAM" id="SSF103481">
    <property type="entry name" value="Multidrug resistance efflux transporter EmrE"/>
    <property type="match status" value="2"/>
</dbReference>
<dbReference type="InterPro" id="IPR050638">
    <property type="entry name" value="AA-Vitamin_Transporters"/>
</dbReference>
<dbReference type="PANTHER" id="PTHR32322:SF18">
    <property type="entry name" value="S-ADENOSYLMETHIONINE_S-ADENOSYLHOMOCYSTEINE TRANSPORTER"/>
    <property type="match status" value="1"/>
</dbReference>
<evidence type="ECO:0000313" key="8">
    <source>
        <dbReference type="EMBL" id="MDQ7246637.1"/>
    </source>
</evidence>
<evidence type="ECO:0000256" key="2">
    <source>
        <dbReference type="ARBA" id="ARBA00022475"/>
    </source>
</evidence>
<keyword evidence="3 6" id="KW-0812">Transmembrane</keyword>
<evidence type="ECO:0000259" key="7">
    <source>
        <dbReference type="Pfam" id="PF00892"/>
    </source>
</evidence>
<keyword evidence="9" id="KW-1185">Reference proteome</keyword>
<feature type="transmembrane region" description="Helical" evidence="6">
    <location>
        <begin position="107"/>
        <end position="124"/>
    </location>
</feature>
<feature type="transmembrane region" description="Helical" evidence="6">
    <location>
        <begin position="160"/>
        <end position="180"/>
    </location>
</feature>
<feature type="domain" description="EamA" evidence="7">
    <location>
        <begin position="163"/>
        <end position="298"/>
    </location>
</feature>
<gene>
    <name evidence="8" type="ORF">Q8A70_03125</name>
</gene>
<accession>A0ABU0YFY8</accession>
<proteinExistence type="predicted"/>
<dbReference type="Proteomes" id="UP001230156">
    <property type="component" value="Unassembled WGS sequence"/>
</dbReference>
<feature type="transmembrane region" description="Helical" evidence="6">
    <location>
        <begin position="44"/>
        <end position="63"/>
    </location>
</feature>
<name>A0ABU0YFY8_9PROT</name>
<feature type="transmembrane region" description="Helical" evidence="6">
    <location>
        <begin position="223"/>
        <end position="244"/>
    </location>
</feature>
<organism evidence="8 9">
    <name type="scientific">Dongia sedimenti</name>
    <dbReference type="NCBI Taxonomy" id="3064282"/>
    <lineage>
        <taxon>Bacteria</taxon>
        <taxon>Pseudomonadati</taxon>
        <taxon>Pseudomonadota</taxon>
        <taxon>Alphaproteobacteria</taxon>
        <taxon>Rhodospirillales</taxon>
        <taxon>Dongiaceae</taxon>
        <taxon>Dongia</taxon>
    </lineage>
</organism>
<reference evidence="9" key="1">
    <citation type="submission" date="2023-08" db="EMBL/GenBank/DDBJ databases">
        <title>Rhodospirillaceae gen. nov., a novel taxon isolated from the Yangtze River Yuezi River estuary sludge.</title>
        <authorList>
            <person name="Ruan L."/>
        </authorList>
    </citation>
    <scope>NUCLEOTIDE SEQUENCE [LARGE SCALE GENOMIC DNA]</scope>
    <source>
        <strain evidence="9">R-7</strain>
    </source>
</reference>
<comment type="caution">
    <text evidence="8">The sequence shown here is derived from an EMBL/GenBank/DDBJ whole genome shotgun (WGS) entry which is preliminary data.</text>
</comment>
<keyword evidence="5 6" id="KW-0472">Membrane</keyword>
<dbReference type="EMBL" id="JAUYVI010000001">
    <property type="protein sequence ID" value="MDQ7246637.1"/>
    <property type="molecule type" value="Genomic_DNA"/>
</dbReference>